<accession>A0A173ZCS3</accession>
<proteinExistence type="predicted"/>
<organism evidence="2 3">
    <name type="scientific">Clostridium disporicum</name>
    <dbReference type="NCBI Taxonomy" id="84024"/>
    <lineage>
        <taxon>Bacteria</taxon>
        <taxon>Bacillati</taxon>
        <taxon>Bacillota</taxon>
        <taxon>Clostridia</taxon>
        <taxon>Eubacteriales</taxon>
        <taxon>Clostridiaceae</taxon>
        <taxon>Clostridium</taxon>
    </lineage>
</organism>
<evidence type="ECO:0000259" key="1">
    <source>
        <dbReference type="Pfam" id="PF04324"/>
    </source>
</evidence>
<name>A0A173ZCS3_9CLOT</name>
<protein>
    <submittedName>
        <fullName evidence="2">BFD (2Fe-2S)-binding domain-containing protein</fullName>
    </submittedName>
</protein>
<evidence type="ECO:0000313" key="3">
    <source>
        <dbReference type="Proteomes" id="UP000095594"/>
    </source>
</evidence>
<dbReference type="InterPro" id="IPR007419">
    <property type="entry name" value="BFD-like_2Fe2S-bd_dom"/>
</dbReference>
<dbReference type="InterPro" id="IPR041854">
    <property type="entry name" value="BFD-like_2Fe2S-bd_dom_sf"/>
</dbReference>
<dbReference type="RefSeq" id="WP_055263452.1">
    <property type="nucleotide sequence ID" value="NZ_CABIXQ010000002.1"/>
</dbReference>
<dbReference type="OrthoDB" id="1629586at2"/>
<evidence type="ECO:0000313" key="2">
    <source>
        <dbReference type="EMBL" id="CUN73479.1"/>
    </source>
</evidence>
<dbReference type="Pfam" id="PF04324">
    <property type="entry name" value="Fer2_BFD"/>
    <property type="match status" value="1"/>
</dbReference>
<dbReference type="Gene3D" id="1.10.10.1100">
    <property type="entry name" value="BFD-like [2Fe-2S]-binding domain"/>
    <property type="match status" value="1"/>
</dbReference>
<feature type="domain" description="BFD-like [2Fe-2S]-binding" evidence="1">
    <location>
        <begin position="5"/>
        <end position="56"/>
    </location>
</feature>
<gene>
    <name evidence="2" type="ORF">ERS852471_00432</name>
</gene>
<sequence>MSDKIICLCKGISEDTIIDAIKNGADTIEKVKEATGATTGHCHGSRCKGPIEELIAKYK</sequence>
<reference evidence="2 3" key="1">
    <citation type="submission" date="2015-09" db="EMBL/GenBank/DDBJ databases">
        <authorList>
            <consortium name="Pathogen Informatics"/>
        </authorList>
    </citation>
    <scope>NUCLEOTIDE SEQUENCE [LARGE SCALE GENOMIC DNA]</scope>
    <source>
        <strain evidence="2 3">2789STDY5834856</strain>
    </source>
</reference>
<dbReference type="Proteomes" id="UP000095594">
    <property type="component" value="Unassembled WGS sequence"/>
</dbReference>
<dbReference type="AlphaFoldDB" id="A0A173ZCS3"/>
<dbReference type="EMBL" id="CYZX01000002">
    <property type="protein sequence ID" value="CUN73479.1"/>
    <property type="molecule type" value="Genomic_DNA"/>
</dbReference>